<dbReference type="Proteomes" id="UP000198287">
    <property type="component" value="Unassembled WGS sequence"/>
</dbReference>
<accession>A0A226F068</accession>
<evidence type="ECO:0000313" key="3">
    <source>
        <dbReference type="Proteomes" id="UP000198287"/>
    </source>
</evidence>
<name>A0A226F068_FOLCA</name>
<reference evidence="2 3" key="1">
    <citation type="submission" date="2015-12" db="EMBL/GenBank/DDBJ databases">
        <title>The genome of Folsomia candida.</title>
        <authorList>
            <person name="Faddeeva A."/>
            <person name="Derks M.F."/>
            <person name="Anvar Y."/>
            <person name="Smit S."/>
            <person name="Van Straalen N."/>
            <person name="Roelofs D."/>
        </authorList>
    </citation>
    <scope>NUCLEOTIDE SEQUENCE [LARGE SCALE GENOMIC DNA]</scope>
    <source>
        <strain evidence="2 3">VU population</strain>
        <tissue evidence="2">Whole body</tissue>
    </source>
</reference>
<organism evidence="2 3">
    <name type="scientific">Folsomia candida</name>
    <name type="common">Springtail</name>
    <dbReference type="NCBI Taxonomy" id="158441"/>
    <lineage>
        <taxon>Eukaryota</taxon>
        <taxon>Metazoa</taxon>
        <taxon>Ecdysozoa</taxon>
        <taxon>Arthropoda</taxon>
        <taxon>Hexapoda</taxon>
        <taxon>Collembola</taxon>
        <taxon>Entomobryomorpha</taxon>
        <taxon>Isotomoidea</taxon>
        <taxon>Isotomidae</taxon>
        <taxon>Proisotominae</taxon>
        <taxon>Folsomia</taxon>
    </lineage>
</organism>
<gene>
    <name evidence="2" type="ORF">Fcan01_01756</name>
</gene>
<feature type="compositionally biased region" description="Basic and acidic residues" evidence="1">
    <location>
        <begin position="117"/>
        <end position="135"/>
    </location>
</feature>
<feature type="compositionally biased region" description="Acidic residues" evidence="1">
    <location>
        <begin position="136"/>
        <end position="146"/>
    </location>
</feature>
<feature type="compositionally biased region" description="Acidic residues" evidence="1">
    <location>
        <begin position="159"/>
        <end position="168"/>
    </location>
</feature>
<proteinExistence type="predicted"/>
<feature type="region of interest" description="Disordered" evidence="1">
    <location>
        <begin position="75"/>
        <end position="218"/>
    </location>
</feature>
<evidence type="ECO:0000313" key="2">
    <source>
        <dbReference type="EMBL" id="OXA63215.1"/>
    </source>
</evidence>
<comment type="caution">
    <text evidence="2">The sequence shown here is derived from an EMBL/GenBank/DDBJ whole genome shotgun (WGS) entry which is preliminary data.</text>
</comment>
<evidence type="ECO:0000256" key="1">
    <source>
        <dbReference type="SAM" id="MobiDB-lite"/>
    </source>
</evidence>
<sequence length="247" mass="28061">MRRLYTAYSDYWEDEADEYIYGSDDEDNADVRKKPVPIFNIFSSSLLHTIAHLLTFSPSSTLYLLVSSPFKGASMLPTKPISRKTTRTRPLDTDHLLTDSTDSSDDDSELSPGTAHHNTDTGRSRSLRERKKVCYTEEDDDTDFAPDSDHHNWEPPSSPDDDTDFDPDTDPHNLEQLSPLDNDSELSPDTDHHNSEPPSPPDDDADSASDTDPTTRYYPPLLFFLKRRRNIFLIGTHSPHHPPHNHV</sequence>
<protein>
    <submittedName>
        <fullName evidence="2">Uncharacterized protein</fullName>
    </submittedName>
</protein>
<dbReference type="AlphaFoldDB" id="A0A226F068"/>
<dbReference type="EMBL" id="LNIX01000001">
    <property type="protein sequence ID" value="OXA63215.1"/>
    <property type="molecule type" value="Genomic_DNA"/>
</dbReference>
<keyword evidence="3" id="KW-1185">Reference proteome</keyword>